<keyword evidence="6" id="KW-1185">Reference proteome</keyword>
<dbReference type="Proteomes" id="UP000198762">
    <property type="component" value="Unassembled WGS sequence"/>
</dbReference>
<dbReference type="InterPro" id="IPR001547">
    <property type="entry name" value="Glyco_hydro_5"/>
</dbReference>
<keyword evidence="1 3" id="KW-0378">Hydrolase</keyword>
<dbReference type="OrthoDB" id="6769681at2"/>
<evidence type="ECO:0000256" key="1">
    <source>
        <dbReference type="ARBA" id="ARBA00022801"/>
    </source>
</evidence>
<dbReference type="PROSITE" id="PS00659">
    <property type="entry name" value="GLYCOSYL_HYDROL_F5"/>
    <property type="match status" value="1"/>
</dbReference>
<dbReference type="SUPFAM" id="SSF51445">
    <property type="entry name" value="(Trans)glycosidases"/>
    <property type="match status" value="1"/>
</dbReference>
<dbReference type="RefSeq" id="WP_091849029.1">
    <property type="nucleotide sequence ID" value="NZ_FOHZ01000003.1"/>
</dbReference>
<dbReference type="PANTHER" id="PTHR34142">
    <property type="entry name" value="ENDO-BETA-1,4-GLUCANASE A"/>
    <property type="match status" value="1"/>
</dbReference>
<evidence type="ECO:0000259" key="4">
    <source>
        <dbReference type="Pfam" id="PF00150"/>
    </source>
</evidence>
<evidence type="ECO:0000313" key="6">
    <source>
        <dbReference type="Proteomes" id="UP000198762"/>
    </source>
</evidence>
<evidence type="ECO:0000256" key="2">
    <source>
        <dbReference type="ARBA" id="ARBA00023295"/>
    </source>
</evidence>
<dbReference type="Pfam" id="PF00150">
    <property type="entry name" value="Cellulase"/>
    <property type="match status" value="1"/>
</dbReference>
<protein>
    <submittedName>
        <fullName evidence="5">Endoglucanase</fullName>
    </submittedName>
</protein>
<evidence type="ECO:0000313" key="5">
    <source>
        <dbReference type="EMBL" id="SES95895.1"/>
    </source>
</evidence>
<dbReference type="EMBL" id="FOHZ01000003">
    <property type="protein sequence ID" value="SES95895.1"/>
    <property type="molecule type" value="Genomic_DNA"/>
</dbReference>
<proteinExistence type="inferred from homology"/>
<accession>A0A1I0ANZ6</accession>
<dbReference type="Gene3D" id="3.20.20.80">
    <property type="entry name" value="Glycosidases"/>
    <property type="match status" value="1"/>
</dbReference>
<keyword evidence="2 3" id="KW-0326">Glycosidase</keyword>
<dbReference type="PANTHER" id="PTHR34142:SF1">
    <property type="entry name" value="GLYCOSIDE HYDROLASE FAMILY 5 DOMAIN-CONTAINING PROTEIN"/>
    <property type="match status" value="1"/>
</dbReference>
<sequence>MTQPGTTDPARRSRYGRTSWRAVMAGIAGLVMASGASAVCLGEAPLRGVNLSGAEFNSKQLPGEMFRHYTYPSPGDFEYFAEKGANLVRLPIRWERVQRELRSELDGGELAQIRKAVSRARDNGQCLLLDLHNYAAWHGNVLGEGRVTTGDLIDVWQRLARELDDPEHVALGLMNEPFRMDIADWAKTAQDTLYALREQGSEHLVVVSGGRWSGVHEWFKVRTGTTNADAFAGLEDPLDRTVLEVHQYLNEGYSGTHQDCLPPEHFDGMFEKLSRWADENDQQLLLGEFGSPPREECLASLERILHLSNDPSTWRGWAYWAAGAWWGDYFLTVHPDDGQDRPQMSVLETFFRDWSCADVKNGQCPEPPEDLAVD</sequence>
<organism evidence="5 6">
    <name type="scientific">Marinobacter segnicrescens</name>
    <dbReference type="NCBI Taxonomy" id="430453"/>
    <lineage>
        <taxon>Bacteria</taxon>
        <taxon>Pseudomonadati</taxon>
        <taxon>Pseudomonadota</taxon>
        <taxon>Gammaproteobacteria</taxon>
        <taxon>Pseudomonadales</taxon>
        <taxon>Marinobacteraceae</taxon>
        <taxon>Marinobacter</taxon>
    </lineage>
</organism>
<gene>
    <name evidence="5" type="ORF">SAMN04487962_10345</name>
</gene>
<dbReference type="GO" id="GO:0004553">
    <property type="term" value="F:hydrolase activity, hydrolyzing O-glycosyl compounds"/>
    <property type="evidence" value="ECO:0007669"/>
    <property type="project" value="InterPro"/>
</dbReference>
<dbReference type="SMR" id="A0A1I0ANZ6"/>
<dbReference type="InterPro" id="IPR017853">
    <property type="entry name" value="GH"/>
</dbReference>
<dbReference type="GO" id="GO:0009251">
    <property type="term" value="P:glucan catabolic process"/>
    <property type="evidence" value="ECO:0007669"/>
    <property type="project" value="TreeGrafter"/>
</dbReference>
<dbReference type="STRING" id="430453.SAMN04487962_10345"/>
<comment type="similarity">
    <text evidence="3">Belongs to the glycosyl hydrolase 5 (cellulase A) family.</text>
</comment>
<name>A0A1I0ANZ6_9GAMM</name>
<reference evidence="6" key="1">
    <citation type="submission" date="2016-10" db="EMBL/GenBank/DDBJ databases">
        <authorList>
            <person name="Varghese N."/>
            <person name="Submissions S."/>
        </authorList>
    </citation>
    <scope>NUCLEOTIDE SEQUENCE [LARGE SCALE GENOMIC DNA]</scope>
    <source>
        <strain evidence="6">CGMCC 1.6489</strain>
    </source>
</reference>
<dbReference type="InterPro" id="IPR018087">
    <property type="entry name" value="Glyco_hydro_5_CS"/>
</dbReference>
<dbReference type="AlphaFoldDB" id="A0A1I0ANZ6"/>
<evidence type="ECO:0000256" key="3">
    <source>
        <dbReference type="RuleBase" id="RU361153"/>
    </source>
</evidence>
<feature type="domain" description="Glycoside hydrolase family 5" evidence="4">
    <location>
        <begin position="50"/>
        <end position="322"/>
    </location>
</feature>